<dbReference type="PANTHER" id="PTHR38442">
    <property type="entry name" value="INNER MEMBRANE PROTEIN-RELATED"/>
    <property type="match status" value="1"/>
</dbReference>
<dbReference type="PANTHER" id="PTHR38442:SF1">
    <property type="entry name" value="INNER MEMBRANE PROTEIN"/>
    <property type="match status" value="1"/>
</dbReference>
<keyword evidence="1" id="KW-0812">Transmembrane</keyword>
<dbReference type="KEGG" id="gcr:GcLGCM259_0150"/>
<evidence type="ECO:0000313" key="3">
    <source>
        <dbReference type="Proteomes" id="UP000307000"/>
    </source>
</evidence>
<dbReference type="Pfam" id="PF04286">
    <property type="entry name" value="DUF445"/>
    <property type="match status" value="1"/>
</dbReference>
<sequence length="418" mass="45278">MSQLLEPRAAALRRMKRVALSLLLLMFVLFVAGLLLQGQWPAFAYLRAAAEGGMVGALADWFAVTALFRHPLGLPIPHTNLIQRKKDELGASLGSFVQENFLNPAVVGRKLLEARLLARAGGYLASRPGADAASAQLRTVARGMLDTVDDEQVLPVLQALARDYMVAPQWSTTLGTLGAKLVQDGHHEAAVQLLAQRAQVWVAGHPEVFREVVTGRSPSWVPRVVDELLAQKIHRELGGVLNAVAGDRDHPLRRAVTDWLAGFTRDMQSDPATIAKVEQFKHSLLGDRQLRELAVTGWGSLKAGLDASLADPDSPLCRALNGAVQDFGRRLLRERALRQSLETRLVTMVQRFTAEHGQSLAALVSDTVRGWDPAEASAKLELQVGRDLQFIRINGTVIGALAGVAIYAGGQLILLLAG</sequence>
<accession>A0A5B7WPZ8</accession>
<proteinExistence type="predicted"/>
<organism evidence="2 3">
    <name type="scientific">Glutamicibacter creatinolyticus</name>
    <dbReference type="NCBI Taxonomy" id="162496"/>
    <lineage>
        <taxon>Bacteria</taxon>
        <taxon>Bacillati</taxon>
        <taxon>Actinomycetota</taxon>
        <taxon>Actinomycetes</taxon>
        <taxon>Micrococcales</taxon>
        <taxon>Micrococcaceae</taxon>
        <taxon>Glutamicibacter</taxon>
    </lineage>
</organism>
<keyword evidence="1" id="KW-0472">Membrane</keyword>
<keyword evidence="3" id="KW-1185">Reference proteome</keyword>
<protein>
    <recommendedName>
        <fullName evidence="4">DUF445 domain-containing protein</fullName>
    </recommendedName>
</protein>
<reference evidence="2 3" key="1">
    <citation type="submission" date="2018-12" db="EMBL/GenBank/DDBJ databases">
        <title>Complete Genome Sequence of Glutamicibacter creatinolyticus strain LGCM259,isolated from an abscess of a 12-year-old mare in Italy.</title>
        <authorList>
            <person name="Santos R.G."/>
            <person name="Silva A.L."/>
            <person name="Seyffert N."/>
            <person name="Castro T.L.P."/>
            <person name="Attili A.R."/>
            <person name="Rifici C."/>
            <person name="Mazzullo G."/>
            <person name="Brenig B."/>
            <person name="Venanzi F."/>
            <person name="Azevedo V."/>
        </authorList>
    </citation>
    <scope>NUCLEOTIDE SEQUENCE [LARGE SCALE GENOMIC DNA]</scope>
    <source>
        <strain evidence="2 3">LGCM 259</strain>
    </source>
</reference>
<name>A0A5B7WPZ8_9MICC</name>
<dbReference type="RefSeq" id="WP_138925451.1">
    <property type="nucleotide sequence ID" value="NZ_CP034412.1"/>
</dbReference>
<dbReference type="AlphaFoldDB" id="A0A5B7WPZ8"/>
<gene>
    <name evidence="2" type="ORF">GcLGCM259_0150</name>
</gene>
<evidence type="ECO:0008006" key="4">
    <source>
        <dbReference type="Google" id="ProtNLM"/>
    </source>
</evidence>
<dbReference type="Proteomes" id="UP000307000">
    <property type="component" value="Chromosome"/>
</dbReference>
<dbReference type="InterPro" id="IPR007383">
    <property type="entry name" value="DUF445"/>
</dbReference>
<evidence type="ECO:0000313" key="2">
    <source>
        <dbReference type="EMBL" id="QCY45939.1"/>
    </source>
</evidence>
<feature type="transmembrane region" description="Helical" evidence="1">
    <location>
        <begin position="397"/>
        <end position="417"/>
    </location>
</feature>
<dbReference type="EMBL" id="CP034412">
    <property type="protein sequence ID" value="QCY45939.1"/>
    <property type="molecule type" value="Genomic_DNA"/>
</dbReference>
<keyword evidence="1" id="KW-1133">Transmembrane helix</keyword>
<dbReference type="GO" id="GO:0005886">
    <property type="term" value="C:plasma membrane"/>
    <property type="evidence" value="ECO:0007669"/>
    <property type="project" value="TreeGrafter"/>
</dbReference>
<evidence type="ECO:0000256" key="1">
    <source>
        <dbReference type="SAM" id="Phobius"/>
    </source>
</evidence>